<evidence type="ECO:0000313" key="3">
    <source>
        <dbReference type="EMBL" id="JAP50363.1"/>
    </source>
</evidence>
<evidence type="ECO:0000256" key="1">
    <source>
        <dbReference type="SAM" id="Coils"/>
    </source>
</evidence>
<feature type="coiled-coil region" evidence="1">
    <location>
        <begin position="250"/>
        <end position="281"/>
    </location>
</feature>
<dbReference type="SUPFAM" id="SSF57997">
    <property type="entry name" value="Tropomyosin"/>
    <property type="match status" value="1"/>
</dbReference>
<evidence type="ECO:0000256" key="2">
    <source>
        <dbReference type="SAM" id="MobiDB-lite"/>
    </source>
</evidence>
<gene>
    <name evidence="3" type="primary">ANT1</name>
    <name evidence="3" type="ORF">TR136921</name>
</gene>
<keyword evidence="1" id="KW-0175">Coiled coil</keyword>
<protein>
    <submittedName>
        <fullName evidence="3">Major antigen</fullName>
    </submittedName>
</protein>
<feature type="non-terminal residue" evidence="3">
    <location>
        <position position="1"/>
    </location>
</feature>
<dbReference type="AlphaFoldDB" id="A0A0X3PEY6"/>
<proteinExistence type="predicted"/>
<reference evidence="3" key="1">
    <citation type="submission" date="2016-01" db="EMBL/GenBank/DDBJ databases">
        <title>Reference transcriptome for the parasite Schistocephalus solidus: insights into the molecular evolution of parasitism.</title>
        <authorList>
            <person name="Hebert F.O."/>
            <person name="Grambauer S."/>
            <person name="Barber I."/>
            <person name="Landry C.R."/>
            <person name="Aubin-Horth N."/>
        </authorList>
    </citation>
    <scope>NUCLEOTIDE SEQUENCE</scope>
</reference>
<organism evidence="3">
    <name type="scientific">Schistocephalus solidus</name>
    <name type="common">Tapeworm</name>
    <dbReference type="NCBI Taxonomy" id="70667"/>
    <lineage>
        <taxon>Eukaryota</taxon>
        <taxon>Metazoa</taxon>
        <taxon>Spiralia</taxon>
        <taxon>Lophotrochozoa</taxon>
        <taxon>Platyhelminthes</taxon>
        <taxon>Cestoda</taxon>
        <taxon>Eucestoda</taxon>
        <taxon>Diphyllobothriidea</taxon>
        <taxon>Diphyllobothriidae</taxon>
        <taxon>Schistocephalus</taxon>
    </lineage>
</organism>
<feature type="compositionally biased region" description="Polar residues" evidence="2">
    <location>
        <begin position="415"/>
        <end position="428"/>
    </location>
</feature>
<feature type="compositionally biased region" description="Basic and acidic residues" evidence="2">
    <location>
        <begin position="429"/>
        <end position="438"/>
    </location>
</feature>
<feature type="region of interest" description="Disordered" evidence="2">
    <location>
        <begin position="389"/>
        <end position="449"/>
    </location>
</feature>
<dbReference type="EMBL" id="GEEE01012862">
    <property type="protein sequence ID" value="JAP50363.1"/>
    <property type="molecule type" value="Transcribed_RNA"/>
</dbReference>
<feature type="coiled-coil region" evidence="1">
    <location>
        <begin position="3"/>
        <end position="210"/>
    </location>
</feature>
<sequence length="474" mass="55497">EISQEIQISYELLQSERKTLEERIAHFEERCPILDEEIVKLRNANEELSEKFGASENEIDRLKGLLTTAADANVKLEDDMQELEQKLTAEMLRVNNRMVELSQFKTICDEEIERRKVLEVELQEHKKDLEELHTRVQTKEAQLQEVSRKLNETVADRDAWKAAYVQNEKTLMDKARRQEEALLQTLQSTKDKYNQEIMVLRERTDEVEEKLRDNDRRQAADAVSKRHLQAEVLKLRALVKRLHDYRSKSRENFESRVSKLVNEADEERASLEHEVAQLRDRCEASVKINEVLRLELVETRKALITCQEQKSEAEESLRLLTTPLQIQMADSHIKYDSILHLQKYYSDLEEKKKIKEGQLDVLRDDLKASEKCRLELNAELREARRQIEMLNSDDAKRPPHLSRSEAQVDNFLEGQRTSRSALRNQSTEYEVKSIRNSEHSMPMHKPRRARKIQMESIALNFNEGGASESVKPAD</sequence>
<accession>A0A0X3PEY6</accession>
<name>A0A0X3PEY6_SCHSO</name>